<keyword evidence="1" id="KW-0812">Transmembrane</keyword>
<comment type="caution">
    <text evidence="2">The sequence shown here is derived from an EMBL/GenBank/DDBJ whole genome shotgun (WGS) entry which is preliminary data.</text>
</comment>
<dbReference type="EMBL" id="JAVRRA010027546">
    <property type="protein sequence ID" value="KAK5060977.1"/>
    <property type="molecule type" value="Genomic_DNA"/>
</dbReference>
<evidence type="ECO:0000313" key="3">
    <source>
        <dbReference type="Proteomes" id="UP001357485"/>
    </source>
</evidence>
<organism evidence="2 3">
    <name type="scientific">Cryomyces antarcticus</name>
    <dbReference type="NCBI Taxonomy" id="329879"/>
    <lineage>
        <taxon>Eukaryota</taxon>
        <taxon>Fungi</taxon>
        <taxon>Dikarya</taxon>
        <taxon>Ascomycota</taxon>
        <taxon>Pezizomycotina</taxon>
        <taxon>Dothideomycetes</taxon>
        <taxon>Dothideomycetes incertae sedis</taxon>
        <taxon>Cryomyces</taxon>
    </lineage>
</organism>
<gene>
    <name evidence="2" type="primary">KCH1_2</name>
    <name evidence="2" type="ORF">LTR16_010358</name>
</gene>
<dbReference type="Pfam" id="PF16944">
    <property type="entry name" value="KCH"/>
    <property type="match status" value="1"/>
</dbReference>
<accession>A0ABR0JCF7</accession>
<name>A0ABR0JCF7_9PEZI</name>
<dbReference type="Proteomes" id="UP001357485">
    <property type="component" value="Unassembled WGS sequence"/>
</dbReference>
<keyword evidence="3" id="KW-1185">Reference proteome</keyword>
<reference evidence="2 3" key="1">
    <citation type="submission" date="2023-08" db="EMBL/GenBank/DDBJ databases">
        <title>Black Yeasts Isolated from many extreme environments.</title>
        <authorList>
            <person name="Coleine C."/>
            <person name="Stajich J.E."/>
            <person name="Selbmann L."/>
        </authorList>
    </citation>
    <scope>NUCLEOTIDE SEQUENCE [LARGE SCALE GENOMIC DNA]</scope>
    <source>
        <strain evidence="2 3">CCFEE 536</strain>
    </source>
</reference>
<feature type="non-terminal residue" evidence="2">
    <location>
        <position position="158"/>
    </location>
</feature>
<dbReference type="PANTHER" id="PTHR36424:SF1">
    <property type="entry name" value="LOW AFFINITY K(+) TRANSPORTER 1-RELATED"/>
    <property type="match status" value="1"/>
</dbReference>
<keyword evidence="1" id="KW-1133">Transmembrane helix</keyword>
<protein>
    <submittedName>
        <fullName evidence="2">Potassium transporter</fullName>
    </submittedName>
</protein>
<sequence>MGTNGRGWRRFLVFSELTKSRKGADYVALFTYFEFKGAIRIIFAEGPRQAVNAMTLYAVMQADLVPVGKHAATQGHTAVVQFFVNVGILADTNKEQAVILFTMLFTLTVWVFSALCLIVAALCYITFLWHYIPSSDGRLSVYCRRKVDSRLEKIVNVK</sequence>
<evidence type="ECO:0000256" key="1">
    <source>
        <dbReference type="SAM" id="Phobius"/>
    </source>
</evidence>
<dbReference type="InterPro" id="IPR031606">
    <property type="entry name" value="Kch1/2"/>
</dbReference>
<evidence type="ECO:0000313" key="2">
    <source>
        <dbReference type="EMBL" id="KAK5060977.1"/>
    </source>
</evidence>
<feature type="transmembrane region" description="Helical" evidence="1">
    <location>
        <begin position="99"/>
        <end position="132"/>
    </location>
</feature>
<proteinExistence type="predicted"/>
<dbReference type="PANTHER" id="PTHR36424">
    <property type="entry name" value="PHEROMONE-REGULATED MEMBRANE PROTEIN 6"/>
    <property type="match status" value="1"/>
</dbReference>
<keyword evidence="1" id="KW-0472">Membrane</keyword>